<gene>
    <name evidence="1" type="ORF">PUN28_014606</name>
</gene>
<sequence length="184" mass="21805">MTFVLTCDNYYRQHKKIFSFTHQIAITTELARHSTFAGRSRFRSTISRTSLAIHTNERRLYEEEDLLTYRHSFHLFIDSESCTFRRRDVAVYGILSLMSLVILTKKKKKENVREIELLLLSSQIYPQVELAFTRSTFDRHIQSAKTQGESRFLQSTNYTKIKTSSFPIKKMFVRIINIYTLMKI</sequence>
<dbReference type="AlphaFoldDB" id="A0AAW2F152"/>
<protein>
    <submittedName>
        <fullName evidence="1">Uncharacterized protein</fullName>
    </submittedName>
</protein>
<accession>A0AAW2F152</accession>
<dbReference type="EMBL" id="JADYXP020000015">
    <property type="protein sequence ID" value="KAL0109689.1"/>
    <property type="molecule type" value="Genomic_DNA"/>
</dbReference>
<reference evidence="1 2" key="1">
    <citation type="submission" date="2023-03" db="EMBL/GenBank/DDBJ databases">
        <title>High recombination rates correlate with genetic variation in Cardiocondyla obscurior ants.</title>
        <authorList>
            <person name="Errbii M."/>
        </authorList>
    </citation>
    <scope>NUCLEOTIDE SEQUENCE [LARGE SCALE GENOMIC DNA]</scope>
    <source>
        <strain evidence="1">Alpha-2009</strain>
        <tissue evidence="1">Whole body</tissue>
    </source>
</reference>
<evidence type="ECO:0000313" key="1">
    <source>
        <dbReference type="EMBL" id="KAL0109689.1"/>
    </source>
</evidence>
<comment type="caution">
    <text evidence="1">The sequence shown here is derived from an EMBL/GenBank/DDBJ whole genome shotgun (WGS) entry which is preliminary data.</text>
</comment>
<organism evidence="1 2">
    <name type="scientific">Cardiocondyla obscurior</name>
    <dbReference type="NCBI Taxonomy" id="286306"/>
    <lineage>
        <taxon>Eukaryota</taxon>
        <taxon>Metazoa</taxon>
        <taxon>Ecdysozoa</taxon>
        <taxon>Arthropoda</taxon>
        <taxon>Hexapoda</taxon>
        <taxon>Insecta</taxon>
        <taxon>Pterygota</taxon>
        <taxon>Neoptera</taxon>
        <taxon>Endopterygota</taxon>
        <taxon>Hymenoptera</taxon>
        <taxon>Apocrita</taxon>
        <taxon>Aculeata</taxon>
        <taxon>Formicoidea</taxon>
        <taxon>Formicidae</taxon>
        <taxon>Myrmicinae</taxon>
        <taxon>Cardiocondyla</taxon>
    </lineage>
</organism>
<proteinExistence type="predicted"/>
<dbReference type="Proteomes" id="UP001430953">
    <property type="component" value="Unassembled WGS sequence"/>
</dbReference>
<name>A0AAW2F152_9HYME</name>
<keyword evidence="2" id="KW-1185">Reference proteome</keyword>
<evidence type="ECO:0000313" key="2">
    <source>
        <dbReference type="Proteomes" id="UP001430953"/>
    </source>
</evidence>